<reference evidence="2 3" key="1">
    <citation type="submission" date="2020-07" db="EMBL/GenBank/DDBJ databases">
        <title>Draft genome and description of Aeromicrobium phoceense strain Marseille-Q0843 isolated from healthy skin swab.</title>
        <authorList>
            <person name="Boxberger M."/>
            <person name="La Scola B."/>
        </authorList>
    </citation>
    <scope>NUCLEOTIDE SEQUENCE [LARGE SCALE GENOMIC DNA]</scope>
    <source>
        <strain evidence="2 3">Marseille-Q0843</strain>
    </source>
</reference>
<dbReference type="AlphaFoldDB" id="A0A838X984"/>
<dbReference type="PANTHER" id="PTHR11735">
    <property type="entry name" value="TRNA N6-ADENOSINE THREONYLCARBAMOYLTRANSFERASE"/>
    <property type="match status" value="1"/>
</dbReference>
<sequence length="212" mass="21355">MLLLAFDTATPAISVALHDGSSVVAEATGEGAMAHGELLAPAIRTALARAGVTPSDLTDVAVGVGPGPFTGLRVGVVTALTLGQTLGLAMHGVCSLDILAAEAAGLLDTDFVVATDARRKEVYWGRFRADGSRVTGPDVDYPDTVAALGLPVVGRGGVLYADRLTAVAGAPLDPSAAALAGLVAAGRAAELPLEPLYLRRPDAMPQVAPKLA</sequence>
<organism evidence="2 3">
    <name type="scientific">Aeromicrobium phoceense</name>
    <dbReference type="NCBI Taxonomy" id="2754045"/>
    <lineage>
        <taxon>Bacteria</taxon>
        <taxon>Bacillati</taxon>
        <taxon>Actinomycetota</taxon>
        <taxon>Actinomycetes</taxon>
        <taxon>Propionibacteriales</taxon>
        <taxon>Nocardioidaceae</taxon>
        <taxon>Aeromicrobium</taxon>
    </lineage>
</organism>
<dbReference type="InterPro" id="IPR022496">
    <property type="entry name" value="T6A_TsaB"/>
</dbReference>
<dbReference type="InterPro" id="IPR043129">
    <property type="entry name" value="ATPase_NBD"/>
</dbReference>
<evidence type="ECO:0000259" key="1">
    <source>
        <dbReference type="Pfam" id="PF00814"/>
    </source>
</evidence>
<proteinExistence type="predicted"/>
<protein>
    <submittedName>
        <fullName evidence="2">tRNA (Adenosine(37)-N6)-threonylcarbamoyltransferase complex dimerization subunit type 1 TsaB</fullName>
    </submittedName>
</protein>
<evidence type="ECO:0000313" key="2">
    <source>
        <dbReference type="EMBL" id="MBA4608069.1"/>
    </source>
</evidence>
<dbReference type="GO" id="GO:0016740">
    <property type="term" value="F:transferase activity"/>
    <property type="evidence" value="ECO:0007669"/>
    <property type="project" value="UniProtKB-KW"/>
</dbReference>
<comment type="caution">
    <text evidence="2">The sequence shown here is derived from an EMBL/GenBank/DDBJ whole genome shotgun (WGS) entry which is preliminary data.</text>
</comment>
<accession>A0A838X984</accession>
<dbReference type="RefSeq" id="WP_181754623.1">
    <property type="nucleotide sequence ID" value="NZ_JACEOG010000001.1"/>
</dbReference>
<dbReference type="GO" id="GO:0005829">
    <property type="term" value="C:cytosol"/>
    <property type="evidence" value="ECO:0007669"/>
    <property type="project" value="TreeGrafter"/>
</dbReference>
<dbReference type="PANTHER" id="PTHR11735:SF11">
    <property type="entry name" value="TRNA THREONYLCARBAMOYLADENOSINE BIOSYNTHESIS PROTEIN TSAB"/>
    <property type="match status" value="1"/>
</dbReference>
<keyword evidence="3" id="KW-1185">Reference proteome</keyword>
<gene>
    <name evidence="2" type="primary">tsaB</name>
    <name evidence="2" type="ORF">H1W00_06220</name>
</gene>
<dbReference type="InterPro" id="IPR000905">
    <property type="entry name" value="Gcp-like_dom"/>
</dbReference>
<dbReference type="EMBL" id="JACEOG010000001">
    <property type="protein sequence ID" value="MBA4608069.1"/>
    <property type="molecule type" value="Genomic_DNA"/>
</dbReference>
<dbReference type="Gene3D" id="3.30.420.40">
    <property type="match status" value="2"/>
</dbReference>
<dbReference type="GO" id="GO:0002949">
    <property type="term" value="P:tRNA threonylcarbamoyladenosine modification"/>
    <property type="evidence" value="ECO:0007669"/>
    <property type="project" value="InterPro"/>
</dbReference>
<dbReference type="SUPFAM" id="SSF53067">
    <property type="entry name" value="Actin-like ATPase domain"/>
    <property type="match status" value="2"/>
</dbReference>
<dbReference type="Pfam" id="PF00814">
    <property type="entry name" value="TsaD"/>
    <property type="match status" value="1"/>
</dbReference>
<keyword evidence="2" id="KW-0808">Transferase</keyword>
<name>A0A838X984_9ACTN</name>
<feature type="domain" description="Gcp-like" evidence="1">
    <location>
        <begin position="33"/>
        <end position="151"/>
    </location>
</feature>
<dbReference type="Proteomes" id="UP000550354">
    <property type="component" value="Unassembled WGS sequence"/>
</dbReference>
<evidence type="ECO:0000313" key="3">
    <source>
        <dbReference type="Proteomes" id="UP000550354"/>
    </source>
</evidence>
<dbReference type="CDD" id="cd24032">
    <property type="entry name" value="ASKHA_NBD_TsaB"/>
    <property type="match status" value="1"/>
</dbReference>
<dbReference type="NCBIfam" id="TIGR03725">
    <property type="entry name" value="T6A_YeaZ"/>
    <property type="match status" value="1"/>
</dbReference>